<gene>
    <name evidence="1" type="ORF">AVEN_6017_1</name>
</gene>
<evidence type="ECO:0000313" key="1">
    <source>
        <dbReference type="EMBL" id="GBM97365.1"/>
    </source>
</evidence>
<dbReference type="AlphaFoldDB" id="A0A4Y2K6G8"/>
<evidence type="ECO:0000313" key="2">
    <source>
        <dbReference type="Proteomes" id="UP000499080"/>
    </source>
</evidence>
<dbReference type="EMBL" id="BGPR01004226">
    <property type="protein sequence ID" value="GBM97365.1"/>
    <property type="molecule type" value="Genomic_DNA"/>
</dbReference>
<sequence>METSDCQLQCKQAAVQKAEAPQFDAANVPSTDSCRVPPKCNICRGICPKVISSPLRFCSDFPCGTYLKRKPKKITRTHKPL</sequence>
<name>A0A4Y2K6G8_ARAVE</name>
<dbReference type="Proteomes" id="UP000499080">
    <property type="component" value="Unassembled WGS sequence"/>
</dbReference>
<accession>A0A4Y2K6G8</accession>
<keyword evidence="2" id="KW-1185">Reference proteome</keyword>
<proteinExistence type="predicted"/>
<organism evidence="1 2">
    <name type="scientific">Araneus ventricosus</name>
    <name type="common">Orbweaver spider</name>
    <name type="synonym">Epeira ventricosa</name>
    <dbReference type="NCBI Taxonomy" id="182803"/>
    <lineage>
        <taxon>Eukaryota</taxon>
        <taxon>Metazoa</taxon>
        <taxon>Ecdysozoa</taxon>
        <taxon>Arthropoda</taxon>
        <taxon>Chelicerata</taxon>
        <taxon>Arachnida</taxon>
        <taxon>Araneae</taxon>
        <taxon>Araneomorphae</taxon>
        <taxon>Entelegynae</taxon>
        <taxon>Araneoidea</taxon>
        <taxon>Araneidae</taxon>
        <taxon>Araneus</taxon>
    </lineage>
</organism>
<comment type="caution">
    <text evidence="1">The sequence shown here is derived from an EMBL/GenBank/DDBJ whole genome shotgun (WGS) entry which is preliminary data.</text>
</comment>
<reference evidence="1 2" key="1">
    <citation type="journal article" date="2019" name="Sci. Rep.">
        <title>Orb-weaving spider Araneus ventricosus genome elucidates the spidroin gene catalogue.</title>
        <authorList>
            <person name="Kono N."/>
            <person name="Nakamura H."/>
            <person name="Ohtoshi R."/>
            <person name="Moran D.A.P."/>
            <person name="Shinohara A."/>
            <person name="Yoshida Y."/>
            <person name="Fujiwara M."/>
            <person name="Mori M."/>
            <person name="Tomita M."/>
            <person name="Arakawa K."/>
        </authorList>
    </citation>
    <scope>NUCLEOTIDE SEQUENCE [LARGE SCALE GENOMIC DNA]</scope>
</reference>
<protein>
    <submittedName>
        <fullName evidence="1">Uncharacterized protein</fullName>
    </submittedName>
</protein>